<gene>
    <name evidence="2" type="ORF">Lisr_0405</name>
</gene>
<keyword evidence="1" id="KW-0732">Signal</keyword>
<dbReference type="AlphaFoldDB" id="A0A0W0WK19"/>
<dbReference type="InterPro" id="IPR021055">
    <property type="entry name" value="T4BSS_IcmL/DotI"/>
</dbReference>
<feature type="signal peptide" evidence="1">
    <location>
        <begin position="1"/>
        <end position="22"/>
    </location>
</feature>
<accession>A0A0W0WK19</accession>
<evidence type="ECO:0000256" key="1">
    <source>
        <dbReference type="SAM" id="SignalP"/>
    </source>
</evidence>
<dbReference type="Proteomes" id="UP000054761">
    <property type="component" value="Unassembled WGS sequence"/>
</dbReference>
<dbReference type="RefSeq" id="WP_058500806.1">
    <property type="nucleotide sequence ID" value="NZ_CAAAJA010000029.1"/>
</dbReference>
<dbReference type="CDD" id="cd16385">
    <property type="entry name" value="IcmL"/>
    <property type="match status" value="1"/>
</dbReference>
<organism evidence="2 3">
    <name type="scientific">Legionella israelensis</name>
    <dbReference type="NCBI Taxonomy" id="454"/>
    <lineage>
        <taxon>Bacteria</taxon>
        <taxon>Pseudomonadati</taxon>
        <taxon>Pseudomonadota</taxon>
        <taxon>Gammaproteobacteria</taxon>
        <taxon>Legionellales</taxon>
        <taxon>Legionellaceae</taxon>
        <taxon>Legionella</taxon>
    </lineage>
</organism>
<protein>
    <submittedName>
        <fullName evidence="2">IcmL-like protein</fullName>
    </submittedName>
</protein>
<dbReference type="PATRIC" id="fig|454.4.peg.426"/>
<keyword evidence="3" id="KW-1185">Reference proteome</keyword>
<dbReference type="Pfam" id="PF11393">
    <property type="entry name" value="T4BSS_DotI_IcmL"/>
    <property type="match status" value="1"/>
</dbReference>
<sequence>MRKTSQSMLFLFLLCISTLIRADADNIRLSVWANEAIIATYTFNYKNYLQRQKEIARYFTADAWKAYSEALLASKLLETVQKNNYYVSAVATLPPEVKKLNGENWQATMPVLVVYENPQYKQKQTLNVTVTFKNASSKEGIRGLVITSLQAKTAKDPCVCQSDEDQSEANKNNI</sequence>
<dbReference type="EMBL" id="LNYH01000012">
    <property type="protein sequence ID" value="KTD32595.1"/>
    <property type="molecule type" value="Genomic_DNA"/>
</dbReference>
<dbReference type="STRING" id="454.Lisr_0405"/>
<reference evidence="2 3" key="1">
    <citation type="submission" date="2015-11" db="EMBL/GenBank/DDBJ databases">
        <title>Genomic analysis of 38 Legionella species identifies large and diverse effector repertoires.</title>
        <authorList>
            <person name="Burstein D."/>
            <person name="Amaro F."/>
            <person name="Zusman T."/>
            <person name="Lifshitz Z."/>
            <person name="Cohen O."/>
            <person name="Gilbert J.A."/>
            <person name="Pupko T."/>
            <person name="Shuman H.A."/>
            <person name="Segal G."/>
        </authorList>
    </citation>
    <scope>NUCLEOTIDE SEQUENCE [LARGE SCALE GENOMIC DNA]</scope>
    <source>
        <strain evidence="2 3">Bercovier 4</strain>
    </source>
</reference>
<name>A0A0W0WK19_9GAMM</name>
<comment type="caution">
    <text evidence="2">The sequence shown here is derived from an EMBL/GenBank/DDBJ whole genome shotgun (WGS) entry which is preliminary data.</text>
</comment>
<evidence type="ECO:0000313" key="3">
    <source>
        <dbReference type="Proteomes" id="UP000054761"/>
    </source>
</evidence>
<dbReference type="OrthoDB" id="5641224at2"/>
<evidence type="ECO:0000313" key="2">
    <source>
        <dbReference type="EMBL" id="KTD32595.1"/>
    </source>
</evidence>
<feature type="chain" id="PRO_5006915569" evidence="1">
    <location>
        <begin position="23"/>
        <end position="174"/>
    </location>
</feature>
<proteinExistence type="predicted"/>